<keyword evidence="2" id="KW-1185">Reference proteome</keyword>
<dbReference type="AlphaFoldDB" id="A0A6G0T9H4"/>
<protein>
    <submittedName>
        <fullName evidence="1">Uncharacterized protein</fullName>
    </submittedName>
</protein>
<dbReference type="Proteomes" id="UP000475862">
    <property type="component" value="Unassembled WGS sequence"/>
</dbReference>
<accession>A0A6G0T9H4</accession>
<dbReference type="EMBL" id="VYZN01000048">
    <property type="protein sequence ID" value="KAE9528650.1"/>
    <property type="molecule type" value="Genomic_DNA"/>
</dbReference>
<reference evidence="1 2" key="1">
    <citation type="submission" date="2019-08" db="EMBL/GenBank/DDBJ databases">
        <title>The genome of the soybean aphid Biotype 1, its phylome, world population structure and adaptation to the North American continent.</title>
        <authorList>
            <person name="Giordano R."/>
            <person name="Donthu R.K."/>
            <person name="Hernandez A.G."/>
            <person name="Wright C.L."/>
            <person name="Zimin A.V."/>
        </authorList>
    </citation>
    <scope>NUCLEOTIDE SEQUENCE [LARGE SCALE GENOMIC DNA]</scope>
    <source>
        <tissue evidence="1">Whole aphids</tissue>
    </source>
</reference>
<proteinExistence type="predicted"/>
<comment type="caution">
    <text evidence="1">The sequence shown here is derived from an EMBL/GenBank/DDBJ whole genome shotgun (WGS) entry which is preliminary data.</text>
</comment>
<gene>
    <name evidence="1" type="ORF">AGLY_012225</name>
</gene>
<evidence type="ECO:0000313" key="1">
    <source>
        <dbReference type="EMBL" id="KAE9528650.1"/>
    </source>
</evidence>
<evidence type="ECO:0000313" key="2">
    <source>
        <dbReference type="Proteomes" id="UP000475862"/>
    </source>
</evidence>
<organism evidence="1 2">
    <name type="scientific">Aphis glycines</name>
    <name type="common">Soybean aphid</name>
    <dbReference type="NCBI Taxonomy" id="307491"/>
    <lineage>
        <taxon>Eukaryota</taxon>
        <taxon>Metazoa</taxon>
        <taxon>Ecdysozoa</taxon>
        <taxon>Arthropoda</taxon>
        <taxon>Hexapoda</taxon>
        <taxon>Insecta</taxon>
        <taxon>Pterygota</taxon>
        <taxon>Neoptera</taxon>
        <taxon>Paraneoptera</taxon>
        <taxon>Hemiptera</taxon>
        <taxon>Sternorrhyncha</taxon>
        <taxon>Aphidomorpha</taxon>
        <taxon>Aphidoidea</taxon>
        <taxon>Aphididae</taxon>
        <taxon>Aphidini</taxon>
        <taxon>Aphis</taxon>
        <taxon>Aphis</taxon>
    </lineage>
</organism>
<name>A0A6G0T9H4_APHGL</name>
<dbReference type="OrthoDB" id="6775742at2759"/>
<sequence>MYETKLSLETAIKLVPAFNGVDSTDVYHFFNVCKFVMSNIDSAIKPVLLQAIRTKLSGKAFGITKHREIKGWEGLKFLLESNCCAILEENGKNSTDELLTIELITLLKSIINHYREYIVKEDQFGMKPMQSFRGKSCIVASDFNNDRIMFSSTKTQITLDLKKLLFSKPNFELFKTQLFCSAQGYVFGYLTTEFWIDRTE</sequence>